<feature type="active site" evidence="7">
    <location>
        <position position="425"/>
    </location>
</feature>
<dbReference type="InterPro" id="IPR046348">
    <property type="entry name" value="SIS_dom_sf"/>
</dbReference>
<evidence type="ECO:0000256" key="5">
    <source>
        <dbReference type="ARBA" id="ARBA00023235"/>
    </source>
</evidence>
<feature type="active site" evidence="7">
    <location>
        <position position="311"/>
    </location>
</feature>
<dbReference type="SUPFAM" id="SSF53697">
    <property type="entry name" value="SIS domain"/>
    <property type="match status" value="1"/>
</dbReference>
<dbReference type="AlphaFoldDB" id="A0A0G0UF65"/>
<dbReference type="PROSITE" id="PS00174">
    <property type="entry name" value="P_GLUCOSE_ISOMERASE_2"/>
    <property type="match status" value="1"/>
</dbReference>
<comment type="pathway">
    <text evidence="7">Carbohydrate biosynthesis; gluconeogenesis.</text>
</comment>
<evidence type="ECO:0000256" key="8">
    <source>
        <dbReference type="RuleBase" id="RU000612"/>
    </source>
</evidence>
<dbReference type="GO" id="GO:0097367">
    <property type="term" value="F:carbohydrate derivative binding"/>
    <property type="evidence" value="ECO:0007669"/>
    <property type="project" value="InterPro"/>
</dbReference>
<name>A0A0G0UF65_9BACT</name>
<dbReference type="Pfam" id="PF00342">
    <property type="entry name" value="PGI"/>
    <property type="match status" value="1"/>
</dbReference>
<dbReference type="EMBL" id="LCAH01000021">
    <property type="protein sequence ID" value="KKR86056.1"/>
    <property type="molecule type" value="Genomic_DNA"/>
</dbReference>
<dbReference type="GO" id="GO:0006094">
    <property type="term" value="P:gluconeogenesis"/>
    <property type="evidence" value="ECO:0007669"/>
    <property type="project" value="UniProtKB-UniRule"/>
</dbReference>
<evidence type="ECO:0000256" key="4">
    <source>
        <dbReference type="ARBA" id="ARBA00023152"/>
    </source>
</evidence>
<dbReference type="GO" id="GO:0048029">
    <property type="term" value="F:monosaccharide binding"/>
    <property type="evidence" value="ECO:0007669"/>
    <property type="project" value="TreeGrafter"/>
</dbReference>
<dbReference type="CDD" id="cd05016">
    <property type="entry name" value="SIS_PGI_2"/>
    <property type="match status" value="1"/>
</dbReference>
<dbReference type="EC" id="5.3.1.9" evidence="7"/>
<dbReference type="CDD" id="cd05015">
    <property type="entry name" value="SIS_PGI_1"/>
    <property type="match status" value="1"/>
</dbReference>
<comment type="pathway">
    <text evidence="1 7 8">Carbohydrate degradation; glycolysis; D-glyceraldehyde 3-phosphate and glycerone phosphate from D-glucose: step 2/4.</text>
</comment>
<dbReference type="InterPro" id="IPR035476">
    <property type="entry name" value="SIS_PGI_1"/>
</dbReference>
<dbReference type="Gene3D" id="3.40.50.10490">
    <property type="entry name" value="Glucose-6-phosphate isomerase like protein, domain 1"/>
    <property type="match status" value="2"/>
</dbReference>
<dbReference type="InterPro" id="IPR018189">
    <property type="entry name" value="Phosphoglucose_isomerase_CS"/>
</dbReference>
<comment type="catalytic activity">
    <reaction evidence="6 7 8">
        <text>alpha-D-glucose 6-phosphate = beta-D-fructose 6-phosphate</text>
        <dbReference type="Rhea" id="RHEA:11816"/>
        <dbReference type="ChEBI" id="CHEBI:57634"/>
        <dbReference type="ChEBI" id="CHEBI:58225"/>
        <dbReference type="EC" id="5.3.1.9"/>
    </reaction>
</comment>
<evidence type="ECO:0000256" key="2">
    <source>
        <dbReference type="ARBA" id="ARBA00006604"/>
    </source>
</evidence>
<evidence type="ECO:0000256" key="1">
    <source>
        <dbReference type="ARBA" id="ARBA00004926"/>
    </source>
</evidence>
<dbReference type="UniPathway" id="UPA00109">
    <property type="reaction ID" value="UER00181"/>
</dbReference>
<evidence type="ECO:0000313" key="9">
    <source>
        <dbReference type="EMBL" id="KKR86056.1"/>
    </source>
</evidence>
<dbReference type="UniPathway" id="UPA00138"/>
<proteinExistence type="inferred from homology"/>
<dbReference type="InterPro" id="IPR001672">
    <property type="entry name" value="G6P_Isomerase"/>
</dbReference>
<comment type="similarity">
    <text evidence="2 7 8">Belongs to the GPI family.</text>
</comment>
<evidence type="ECO:0000313" key="10">
    <source>
        <dbReference type="Proteomes" id="UP000034616"/>
    </source>
</evidence>
<accession>A0A0G0UF65</accession>
<organism evidence="9 10">
    <name type="scientific">Candidatus Uhrbacteria bacterium GW2011_GWC2_41_11</name>
    <dbReference type="NCBI Taxonomy" id="1618985"/>
    <lineage>
        <taxon>Bacteria</taxon>
        <taxon>Candidatus Uhriibacteriota</taxon>
    </lineage>
</organism>
<dbReference type="HAMAP" id="MF_00473">
    <property type="entry name" value="G6P_isomerase"/>
    <property type="match status" value="1"/>
</dbReference>
<dbReference type="PATRIC" id="fig|1618985.3.peg.1032"/>
<dbReference type="GO" id="GO:0051156">
    <property type="term" value="P:glucose 6-phosphate metabolic process"/>
    <property type="evidence" value="ECO:0007669"/>
    <property type="project" value="TreeGrafter"/>
</dbReference>
<dbReference type="GO" id="GO:0004347">
    <property type="term" value="F:glucose-6-phosphate isomerase activity"/>
    <property type="evidence" value="ECO:0007669"/>
    <property type="project" value="UniProtKB-UniRule"/>
</dbReference>
<keyword evidence="7" id="KW-0963">Cytoplasm</keyword>
<dbReference type="GO" id="GO:0006096">
    <property type="term" value="P:glycolytic process"/>
    <property type="evidence" value="ECO:0007669"/>
    <property type="project" value="UniProtKB-UniRule"/>
</dbReference>
<dbReference type="InterPro" id="IPR035482">
    <property type="entry name" value="SIS_PGI_2"/>
</dbReference>
<feature type="active site" description="Proton donor" evidence="7">
    <location>
        <position position="289"/>
    </location>
</feature>
<keyword evidence="5 7" id="KW-0413">Isomerase</keyword>
<dbReference type="PROSITE" id="PS51463">
    <property type="entry name" value="P_GLUCOSE_ISOMERASE_3"/>
    <property type="match status" value="1"/>
</dbReference>
<evidence type="ECO:0000256" key="6">
    <source>
        <dbReference type="ARBA" id="ARBA00029321"/>
    </source>
</evidence>
<protein>
    <recommendedName>
        <fullName evidence="7">Glucose-6-phosphate isomerase</fullName>
        <shortName evidence="7">GPI</shortName>
        <ecNumber evidence="7">5.3.1.9</ecNumber>
    </recommendedName>
    <alternativeName>
        <fullName evidence="7">Phosphoglucose isomerase</fullName>
        <shortName evidence="7">PGI</shortName>
    </alternativeName>
    <alternativeName>
        <fullName evidence="7">Phosphohexose isomerase</fullName>
        <shortName evidence="7">PHI</shortName>
    </alternativeName>
</protein>
<evidence type="ECO:0000256" key="7">
    <source>
        <dbReference type="HAMAP-Rule" id="MF_00473"/>
    </source>
</evidence>
<keyword evidence="3 7" id="KW-0312">Gluconeogenesis</keyword>
<dbReference type="PANTHER" id="PTHR11469">
    <property type="entry name" value="GLUCOSE-6-PHOSPHATE ISOMERASE"/>
    <property type="match status" value="1"/>
</dbReference>
<keyword evidence="4 7" id="KW-0324">Glycolysis</keyword>
<dbReference type="PRINTS" id="PR00662">
    <property type="entry name" value="G6PISOMERASE"/>
</dbReference>
<reference evidence="9 10" key="1">
    <citation type="journal article" date="2015" name="Nature">
        <title>rRNA introns, odd ribosomes, and small enigmatic genomes across a large radiation of phyla.</title>
        <authorList>
            <person name="Brown C.T."/>
            <person name="Hug L.A."/>
            <person name="Thomas B.C."/>
            <person name="Sharon I."/>
            <person name="Castelle C.J."/>
            <person name="Singh A."/>
            <person name="Wilkins M.J."/>
            <person name="Williams K.H."/>
            <person name="Banfield J.F."/>
        </authorList>
    </citation>
    <scope>NUCLEOTIDE SEQUENCE [LARGE SCALE GENOMIC DNA]</scope>
</reference>
<comment type="function">
    <text evidence="7">Catalyzes the reversible isomerization of glucose-6-phosphate to fructose-6-phosphate.</text>
</comment>
<evidence type="ECO:0000256" key="3">
    <source>
        <dbReference type="ARBA" id="ARBA00022432"/>
    </source>
</evidence>
<gene>
    <name evidence="7" type="primary">pgi</name>
    <name evidence="9" type="ORF">UU35_C0021G0013</name>
</gene>
<comment type="caution">
    <text evidence="9">The sequence shown here is derived from an EMBL/GenBank/DDBJ whole genome shotgun (WGS) entry which is preliminary data.</text>
</comment>
<dbReference type="GO" id="GO:0005829">
    <property type="term" value="C:cytosol"/>
    <property type="evidence" value="ECO:0007669"/>
    <property type="project" value="TreeGrafter"/>
</dbReference>
<dbReference type="Proteomes" id="UP000034616">
    <property type="component" value="Unassembled WGS sequence"/>
</dbReference>
<dbReference type="PANTHER" id="PTHR11469:SF1">
    <property type="entry name" value="GLUCOSE-6-PHOSPHATE ISOMERASE"/>
    <property type="match status" value="1"/>
</dbReference>
<comment type="subcellular location">
    <subcellularLocation>
        <location evidence="7">Cytoplasm</location>
    </subcellularLocation>
</comment>
<sequence>MSSPFLRYDASNMWSKRIGSAGVAESAFERLLPRLEKAKNHLEQLRTSGKQGFFDLPFEKKMTQTIEQIAREVQKSFSYLIVIGIGGSDLGARTLYQSLHTNKQNQHHLCVDFVNNPDPDSLGNLLDRSSDEWKKTAIHVVSKSGSTLETMANFLVLRERLIRAVGVKKHAAHIFVTTDIGQGSLFELATEHGYFILPHPKHVGGRFAVLSSVGLFSAACAGIPICRILNGAKSIEKTYAKEGIEHDSACFAGLHYLAYAKKHQHIHVLMPYIDRLSMFTFWYRQLWAESLGKKYTIGPTPVAALGAIDQHSQIQLYQDGPMDKVITFIRCEKNTRCISIPKTFRTHAHIGYLAGRELGDILRAEQEGTAEALANDGRPNGTLFIPSLSPESLGALFQFYEHATVYLAELFGVNAFDQPGVEAGKKEIRKRLGEKK</sequence>